<feature type="compositionally biased region" description="Basic and acidic residues" evidence="4">
    <location>
        <begin position="142"/>
        <end position="153"/>
    </location>
</feature>
<dbReference type="PANTHER" id="PTHR23326">
    <property type="entry name" value="CCR4 NOT-RELATED"/>
    <property type="match status" value="1"/>
</dbReference>
<organism evidence="6 7">
    <name type="scientific">Kipferlia bialata</name>
    <dbReference type="NCBI Taxonomy" id="797122"/>
    <lineage>
        <taxon>Eukaryota</taxon>
        <taxon>Metamonada</taxon>
        <taxon>Carpediemonas-like organisms</taxon>
        <taxon>Kipferlia</taxon>
    </lineage>
</organism>
<comment type="similarity">
    <text evidence="1">Belongs to the CNOT2/3/5 family.</text>
</comment>
<evidence type="ECO:0000256" key="2">
    <source>
        <dbReference type="ARBA" id="ARBA00023015"/>
    </source>
</evidence>
<comment type="caution">
    <text evidence="6">The sequence shown here is derived from an EMBL/GenBank/DDBJ whole genome shotgun (WGS) entry which is preliminary data.</text>
</comment>
<evidence type="ECO:0000256" key="1">
    <source>
        <dbReference type="ARBA" id="ARBA00007682"/>
    </source>
</evidence>
<dbReference type="GO" id="GO:0006355">
    <property type="term" value="P:regulation of DNA-templated transcription"/>
    <property type="evidence" value="ECO:0007669"/>
    <property type="project" value="InterPro"/>
</dbReference>
<dbReference type="InterPro" id="IPR040168">
    <property type="entry name" value="Not2/3/5"/>
</dbReference>
<accession>A0A9K3CVB4</accession>
<dbReference type="AlphaFoldDB" id="A0A9K3CVB4"/>
<dbReference type="GO" id="GO:0030015">
    <property type="term" value="C:CCR4-NOT core complex"/>
    <property type="evidence" value="ECO:0007669"/>
    <property type="project" value="InterPro"/>
</dbReference>
<evidence type="ECO:0000313" key="6">
    <source>
        <dbReference type="EMBL" id="GIQ83107.1"/>
    </source>
</evidence>
<evidence type="ECO:0000256" key="3">
    <source>
        <dbReference type="ARBA" id="ARBA00023163"/>
    </source>
</evidence>
<evidence type="ECO:0000313" key="7">
    <source>
        <dbReference type="Proteomes" id="UP000265618"/>
    </source>
</evidence>
<feature type="compositionally biased region" description="Basic and acidic residues" evidence="4">
    <location>
        <begin position="184"/>
        <end position="200"/>
    </location>
</feature>
<evidence type="ECO:0000259" key="5">
    <source>
        <dbReference type="Pfam" id="PF04153"/>
    </source>
</evidence>
<feature type="compositionally biased region" description="Low complexity" evidence="4">
    <location>
        <begin position="155"/>
        <end position="167"/>
    </location>
</feature>
<keyword evidence="7" id="KW-1185">Reference proteome</keyword>
<dbReference type="InterPro" id="IPR007282">
    <property type="entry name" value="NOT2/3/5_C"/>
</dbReference>
<keyword evidence="3" id="KW-0804">Transcription</keyword>
<feature type="domain" description="NOT2/NOT3/NOT5 C-terminal" evidence="5">
    <location>
        <begin position="338"/>
        <end position="408"/>
    </location>
</feature>
<name>A0A9K3CVB4_9EUKA</name>
<reference evidence="6 7" key="1">
    <citation type="journal article" date="2018" name="PLoS ONE">
        <title>The draft genome of Kipferlia bialata reveals reductive genome evolution in fornicate parasites.</title>
        <authorList>
            <person name="Tanifuji G."/>
            <person name="Takabayashi S."/>
            <person name="Kume K."/>
            <person name="Takagi M."/>
            <person name="Nakayama T."/>
            <person name="Kamikawa R."/>
            <person name="Inagaki Y."/>
            <person name="Hashimoto T."/>
        </authorList>
    </citation>
    <scope>NUCLEOTIDE SEQUENCE [LARGE SCALE GENOMIC DNA]</scope>
    <source>
        <strain evidence="6">NY0173</strain>
    </source>
</reference>
<dbReference type="Proteomes" id="UP000265618">
    <property type="component" value="Unassembled WGS sequence"/>
</dbReference>
<feature type="region of interest" description="Disordered" evidence="4">
    <location>
        <begin position="1"/>
        <end position="228"/>
    </location>
</feature>
<dbReference type="Gene3D" id="2.30.30.1020">
    <property type="entry name" value="CCR4-NOT complex subunit 2/3/5, C-terminal domain"/>
    <property type="match status" value="1"/>
</dbReference>
<evidence type="ECO:0000256" key="4">
    <source>
        <dbReference type="SAM" id="MobiDB-lite"/>
    </source>
</evidence>
<gene>
    <name evidence="6" type="ORF">KIPB_004367</name>
</gene>
<dbReference type="EMBL" id="BDIP01000928">
    <property type="protein sequence ID" value="GIQ83107.1"/>
    <property type="molecule type" value="Genomic_DNA"/>
</dbReference>
<dbReference type="InterPro" id="IPR038635">
    <property type="entry name" value="CCR4-NOT_su2/3/5_C_sf"/>
</dbReference>
<feature type="compositionally biased region" description="Polar residues" evidence="4">
    <location>
        <begin position="89"/>
        <end position="102"/>
    </location>
</feature>
<keyword evidence="2" id="KW-0805">Transcription regulation</keyword>
<sequence length="426" mass="47099">MSHSHSRGTAATLDALIRSAAEAKEDKPPVVHAPSHSQVTVKEDAMAASKRMARERERERERESSRNKAAAASAPSTHQISLREGRARSGSTASQSDWNSRVTPGRAKTRARSETPEPLGSRKGEEAKPPVVASAPVVRPPPTEREREMERAKARAATAKAPASTPSRQSQERERESAAVPVVADKREKEKEKEKEKEREEAEETPARSRKGLPLPSEPSPSPLLGSALFSVEPELDVFLRRPTVNPPPPASVPSDPSVFNDAVGFLNEFRKLPVHPPARRPPPRIPSTVFPPHVTSGSDSRLLSRSQLQRLLACQAESPTLPSNPALPVPAGRTLSSSMQAMMGEHSKLSRDVLLWTFYNCPGSPEQAAAAAALRQQGWRFHIRDRMWFWRSPNREKEVFYDGTRYVSFSNVRLNLAHIECDTQY</sequence>
<protein>
    <recommendedName>
        <fullName evidence="5">NOT2/NOT3/NOT5 C-terminal domain-containing protein</fullName>
    </recommendedName>
</protein>
<feature type="compositionally biased region" description="Basic and acidic residues" evidence="4">
    <location>
        <begin position="52"/>
        <end position="66"/>
    </location>
</feature>
<feature type="region of interest" description="Disordered" evidence="4">
    <location>
        <begin position="275"/>
        <end position="300"/>
    </location>
</feature>
<proteinExistence type="inferred from homology"/>
<dbReference type="Pfam" id="PF04153">
    <property type="entry name" value="NOT2_3_5_C"/>
    <property type="match status" value="1"/>
</dbReference>
<feature type="compositionally biased region" description="Basic and acidic residues" evidence="4">
    <location>
        <begin position="111"/>
        <end position="128"/>
    </location>
</feature>